<dbReference type="CDD" id="cd00067">
    <property type="entry name" value="GAL4"/>
    <property type="match status" value="1"/>
</dbReference>
<protein>
    <recommendedName>
        <fullName evidence="8">Zn(2)-C6 fungal-type domain-containing protein</fullName>
    </recommendedName>
</protein>
<evidence type="ECO:0000259" key="8">
    <source>
        <dbReference type="PROSITE" id="PS50048"/>
    </source>
</evidence>
<dbReference type="InterPro" id="IPR021858">
    <property type="entry name" value="Fun_TF"/>
</dbReference>
<evidence type="ECO:0000256" key="4">
    <source>
        <dbReference type="ARBA" id="ARBA00023125"/>
    </source>
</evidence>
<proteinExistence type="predicted"/>
<feature type="compositionally biased region" description="Basic residues" evidence="7">
    <location>
        <begin position="8"/>
        <end position="20"/>
    </location>
</feature>
<dbReference type="GO" id="GO:0003677">
    <property type="term" value="F:DNA binding"/>
    <property type="evidence" value="ECO:0007669"/>
    <property type="project" value="UniProtKB-KW"/>
</dbReference>
<feature type="region of interest" description="Disordered" evidence="7">
    <location>
        <begin position="1"/>
        <end position="20"/>
    </location>
</feature>
<name>A0A6A5KF89_9PLEO</name>
<reference evidence="9" key="1">
    <citation type="submission" date="2020-01" db="EMBL/GenBank/DDBJ databases">
        <authorList>
            <consortium name="DOE Joint Genome Institute"/>
            <person name="Haridas S."/>
            <person name="Albert R."/>
            <person name="Binder M."/>
            <person name="Bloem J."/>
            <person name="Labutti K."/>
            <person name="Salamov A."/>
            <person name="Andreopoulos B."/>
            <person name="Baker S.E."/>
            <person name="Barry K."/>
            <person name="Bills G."/>
            <person name="Bluhm B.H."/>
            <person name="Cannon C."/>
            <person name="Castanera R."/>
            <person name="Culley D.E."/>
            <person name="Daum C."/>
            <person name="Ezra D."/>
            <person name="Gonzalez J.B."/>
            <person name="Henrissat B."/>
            <person name="Kuo A."/>
            <person name="Liang C."/>
            <person name="Lipzen A."/>
            <person name="Lutzoni F."/>
            <person name="Magnuson J."/>
            <person name="Mondo S."/>
            <person name="Nolan M."/>
            <person name="Ohm R."/>
            <person name="Pangilinan J."/>
            <person name="Park H.-J."/>
            <person name="Ramirez L."/>
            <person name="Alfaro M."/>
            <person name="Sun H."/>
            <person name="Tritt A."/>
            <person name="Yoshinaga Y."/>
            <person name="Zwiers L.-H."/>
            <person name="Turgeon B.G."/>
            <person name="Goodwin S.B."/>
            <person name="Spatafora J.W."/>
            <person name="Crous P.W."/>
            <person name="Grigoriev I.V."/>
        </authorList>
    </citation>
    <scope>NUCLEOTIDE SEQUENCE</scope>
    <source>
        <strain evidence="9">P77</strain>
    </source>
</reference>
<keyword evidence="3" id="KW-0805">Transcription regulation</keyword>
<evidence type="ECO:0000256" key="1">
    <source>
        <dbReference type="ARBA" id="ARBA00022723"/>
    </source>
</evidence>
<dbReference type="PANTHER" id="PTHR36206">
    <property type="entry name" value="ASPERCRYPTIN BIOSYNTHESIS CLUSTER-SPECIFIC TRANSCRIPTION REGULATOR ATNN-RELATED"/>
    <property type="match status" value="1"/>
</dbReference>
<gene>
    <name evidence="9" type="ORF">BDW02DRAFT_553247</name>
</gene>
<sequence length="556" mass="63038">MEAPIKKTTGKPRQRAWRPKTHSGCKTCKIRRVKCDEEKPQCKRCRSTGRTCDGYDPAFRAPVPPSSLSQVPPQSRIIRDLTRSQSPIYLASALRLETREERESFEFFISHAISSLRGFLDSPFWQREVLQAAHREPAIKHCVFALGAMYRRFFEGKGSHLTESDMSDKNLQFALRQSNHAIQNLVKEQAPGGAASGKDTVTMLTCCILFSSMCCLQGYQKRAILHLRSGIRMINEYESEKTEQHPIDIESLRTIFVGLDMQVRGILPTYMSPTWVAKPKTEEFLITPSSNLSMESLLAVLRYMESLLNHIFAFLQRSCLRPVEESDNVYSEYIDLITRFHRGAIVLGPLWKQAPAFGDEYIQPLVSLELLQCQMEYLLRDPRSDMVAKFPFLADFTPAREPFTTSFDATAHFERIFNLSTKLLPSSASVTPVFTTALGPTSALWLTALRAPSSCQALRKCAVQSMISHPRREGFWDGMIAGQIAQEALKLEQERTRVRLGIMDDTTGDLIVPEDLRIIAVFMTHPEDQDRMAKVEFSDTNDLAIGVPGKVQWLSW</sequence>
<evidence type="ECO:0000313" key="10">
    <source>
        <dbReference type="Proteomes" id="UP000800040"/>
    </source>
</evidence>
<evidence type="ECO:0000256" key="6">
    <source>
        <dbReference type="ARBA" id="ARBA00023242"/>
    </source>
</evidence>
<dbReference type="AlphaFoldDB" id="A0A6A5KF89"/>
<dbReference type="PROSITE" id="PS50048">
    <property type="entry name" value="ZN2_CY6_FUNGAL_2"/>
    <property type="match status" value="1"/>
</dbReference>
<evidence type="ECO:0000256" key="7">
    <source>
        <dbReference type="SAM" id="MobiDB-lite"/>
    </source>
</evidence>
<dbReference type="Pfam" id="PF11951">
    <property type="entry name" value="Fungal_trans_2"/>
    <property type="match status" value="1"/>
</dbReference>
<dbReference type="EMBL" id="ML975324">
    <property type="protein sequence ID" value="KAF1833154.1"/>
    <property type="molecule type" value="Genomic_DNA"/>
</dbReference>
<dbReference type="InterPro" id="IPR001138">
    <property type="entry name" value="Zn2Cys6_DnaBD"/>
</dbReference>
<dbReference type="InterPro" id="IPR052360">
    <property type="entry name" value="Transcr_Regulatory_Proteins"/>
</dbReference>
<dbReference type="Gene3D" id="4.10.240.10">
    <property type="entry name" value="Zn(2)-C6 fungal-type DNA-binding domain"/>
    <property type="match status" value="1"/>
</dbReference>
<dbReference type="PROSITE" id="PS00463">
    <property type="entry name" value="ZN2_CY6_FUNGAL_1"/>
    <property type="match status" value="1"/>
</dbReference>
<keyword evidence="4" id="KW-0238">DNA-binding</keyword>
<evidence type="ECO:0000256" key="3">
    <source>
        <dbReference type="ARBA" id="ARBA00023015"/>
    </source>
</evidence>
<keyword evidence="2" id="KW-0862">Zinc</keyword>
<dbReference type="OrthoDB" id="3598904at2759"/>
<evidence type="ECO:0000256" key="5">
    <source>
        <dbReference type="ARBA" id="ARBA00023163"/>
    </source>
</evidence>
<dbReference type="Proteomes" id="UP000800040">
    <property type="component" value="Unassembled WGS sequence"/>
</dbReference>
<accession>A0A6A5KF89</accession>
<feature type="domain" description="Zn(2)-C6 fungal-type" evidence="8">
    <location>
        <begin position="24"/>
        <end position="52"/>
    </location>
</feature>
<dbReference type="PANTHER" id="PTHR36206:SF12">
    <property type="entry name" value="ASPERCRYPTIN BIOSYNTHESIS CLUSTER-SPECIFIC TRANSCRIPTION REGULATOR ATNN-RELATED"/>
    <property type="match status" value="1"/>
</dbReference>
<dbReference type="InterPro" id="IPR036864">
    <property type="entry name" value="Zn2-C6_fun-type_DNA-bd_sf"/>
</dbReference>
<dbReference type="GO" id="GO:0008270">
    <property type="term" value="F:zinc ion binding"/>
    <property type="evidence" value="ECO:0007669"/>
    <property type="project" value="InterPro"/>
</dbReference>
<dbReference type="SMART" id="SM00066">
    <property type="entry name" value="GAL4"/>
    <property type="match status" value="1"/>
</dbReference>
<organism evidence="9 10">
    <name type="scientific">Decorospora gaudefroyi</name>
    <dbReference type="NCBI Taxonomy" id="184978"/>
    <lineage>
        <taxon>Eukaryota</taxon>
        <taxon>Fungi</taxon>
        <taxon>Dikarya</taxon>
        <taxon>Ascomycota</taxon>
        <taxon>Pezizomycotina</taxon>
        <taxon>Dothideomycetes</taxon>
        <taxon>Pleosporomycetidae</taxon>
        <taxon>Pleosporales</taxon>
        <taxon>Pleosporineae</taxon>
        <taxon>Pleosporaceae</taxon>
        <taxon>Decorospora</taxon>
    </lineage>
</organism>
<dbReference type="Pfam" id="PF00172">
    <property type="entry name" value="Zn_clus"/>
    <property type="match status" value="1"/>
</dbReference>
<keyword evidence="5" id="KW-0804">Transcription</keyword>
<keyword evidence="10" id="KW-1185">Reference proteome</keyword>
<evidence type="ECO:0000313" key="9">
    <source>
        <dbReference type="EMBL" id="KAF1833154.1"/>
    </source>
</evidence>
<dbReference type="GO" id="GO:0000981">
    <property type="term" value="F:DNA-binding transcription factor activity, RNA polymerase II-specific"/>
    <property type="evidence" value="ECO:0007669"/>
    <property type="project" value="InterPro"/>
</dbReference>
<evidence type="ECO:0000256" key="2">
    <source>
        <dbReference type="ARBA" id="ARBA00022833"/>
    </source>
</evidence>
<dbReference type="SUPFAM" id="SSF57701">
    <property type="entry name" value="Zn2/Cys6 DNA-binding domain"/>
    <property type="match status" value="1"/>
</dbReference>
<keyword evidence="6" id="KW-0539">Nucleus</keyword>
<keyword evidence="1" id="KW-0479">Metal-binding</keyword>